<feature type="compositionally biased region" description="Polar residues" evidence="1">
    <location>
        <begin position="340"/>
        <end position="350"/>
    </location>
</feature>
<feature type="compositionally biased region" description="Polar residues" evidence="1">
    <location>
        <begin position="109"/>
        <end position="128"/>
    </location>
</feature>
<dbReference type="Proteomes" id="UP001610335">
    <property type="component" value="Unassembled WGS sequence"/>
</dbReference>
<feature type="region of interest" description="Disordered" evidence="1">
    <location>
        <begin position="404"/>
        <end position="489"/>
    </location>
</feature>
<feature type="compositionally biased region" description="Low complexity" evidence="1">
    <location>
        <begin position="47"/>
        <end position="62"/>
    </location>
</feature>
<feature type="compositionally biased region" description="Polar residues" evidence="1">
    <location>
        <begin position="278"/>
        <end position="296"/>
    </location>
</feature>
<evidence type="ECO:0008006" key="4">
    <source>
        <dbReference type="Google" id="ProtNLM"/>
    </source>
</evidence>
<evidence type="ECO:0000313" key="2">
    <source>
        <dbReference type="EMBL" id="KAL2818821.1"/>
    </source>
</evidence>
<feature type="region of interest" description="Disordered" evidence="1">
    <location>
        <begin position="367"/>
        <end position="386"/>
    </location>
</feature>
<feature type="region of interest" description="Disordered" evidence="1">
    <location>
        <begin position="529"/>
        <end position="573"/>
    </location>
</feature>
<feature type="compositionally biased region" description="Polar residues" evidence="1">
    <location>
        <begin position="324"/>
        <end position="333"/>
    </location>
</feature>
<evidence type="ECO:0000313" key="3">
    <source>
        <dbReference type="Proteomes" id="UP001610335"/>
    </source>
</evidence>
<organism evidence="2 3">
    <name type="scientific">Aspergillus cavernicola</name>
    <dbReference type="NCBI Taxonomy" id="176166"/>
    <lineage>
        <taxon>Eukaryota</taxon>
        <taxon>Fungi</taxon>
        <taxon>Dikarya</taxon>
        <taxon>Ascomycota</taxon>
        <taxon>Pezizomycotina</taxon>
        <taxon>Eurotiomycetes</taxon>
        <taxon>Eurotiomycetidae</taxon>
        <taxon>Eurotiales</taxon>
        <taxon>Aspergillaceae</taxon>
        <taxon>Aspergillus</taxon>
        <taxon>Aspergillus subgen. Nidulantes</taxon>
    </lineage>
</organism>
<proteinExistence type="predicted"/>
<feature type="compositionally biased region" description="Low complexity" evidence="1">
    <location>
        <begin position="409"/>
        <end position="427"/>
    </location>
</feature>
<name>A0ABR4HTJ9_9EURO</name>
<feature type="compositionally biased region" description="Polar residues" evidence="1">
    <location>
        <begin position="846"/>
        <end position="861"/>
    </location>
</feature>
<feature type="compositionally biased region" description="Basic and acidic residues" evidence="1">
    <location>
        <begin position="882"/>
        <end position="895"/>
    </location>
</feature>
<feature type="region of interest" description="Disordered" evidence="1">
    <location>
        <begin position="782"/>
        <end position="931"/>
    </location>
</feature>
<dbReference type="PANTHER" id="PTHR48125">
    <property type="entry name" value="LP07818P1"/>
    <property type="match status" value="1"/>
</dbReference>
<evidence type="ECO:0000256" key="1">
    <source>
        <dbReference type="SAM" id="MobiDB-lite"/>
    </source>
</evidence>
<feature type="compositionally biased region" description="Polar residues" evidence="1">
    <location>
        <begin position="812"/>
        <end position="836"/>
    </location>
</feature>
<feature type="compositionally biased region" description="Polar residues" evidence="1">
    <location>
        <begin position="244"/>
        <end position="266"/>
    </location>
</feature>
<keyword evidence="3" id="KW-1185">Reference proteome</keyword>
<comment type="caution">
    <text evidence="2">The sequence shown here is derived from an EMBL/GenBank/DDBJ whole genome shotgun (WGS) entry which is preliminary data.</text>
</comment>
<feature type="compositionally biased region" description="Basic and acidic residues" evidence="1">
    <location>
        <begin position="368"/>
        <end position="386"/>
    </location>
</feature>
<gene>
    <name evidence="2" type="ORF">BDW59DRAFT_151879</name>
</gene>
<reference evidence="2 3" key="1">
    <citation type="submission" date="2024-07" db="EMBL/GenBank/DDBJ databases">
        <title>Section-level genome sequencing and comparative genomics of Aspergillus sections Usti and Cavernicolus.</title>
        <authorList>
            <consortium name="Lawrence Berkeley National Laboratory"/>
            <person name="Nybo J.L."/>
            <person name="Vesth T.C."/>
            <person name="Theobald S."/>
            <person name="Frisvad J.C."/>
            <person name="Larsen T.O."/>
            <person name="Kjaerboelling I."/>
            <person name="Rothschild-Mancinelli K."/>
            <person name="Lyhne E.K."/>
            <person name="Kogle M.E."/>
            <person name="Barry K."/>
            <person name="Clum A."/>
            <person name="Na H."/>
            <person name="Ledsgaard L."/>
            <person name="Lin J."/>
            <person name="Lipzen A."/>
            <person name="Kuo A."/>
            <person name="Riley R."/>
            <person name="Mondo S."/>
            <person name="LaButti K."/>
            <person name="Haridas S."/>
            <person name="Pangalinan J."/>
            <person name="Salamov A.A."/>
            <person name="Simmons B.A."/>
            <person name="Magnuson J.K."/>
            <person name="Chen J."/>
            <person name="Drula E."/>
            <person name="Henrissat B."/>
            <person name="Wiebenga A."/>
            <person name="Lubbers R.J."/>
            <person name="Gomes A.C."/>
            <person name="Makela M.R."/>
            <person name="Stajich J."/>
            <person name="Grigoriev I.V."/>
            <person name="Mortensen U.H."/>
            <person name="De vries R.P."/>
            <person name="Baker S.E."/>
            <person name="Andersen M.R."/>
        </authorList>
    </citation>
    <scope>NUCLEOTIDE SEQUENCE [LARGE SCALE GENOMIC DNA]</scope>
    <source>
        <strain evidence="2 3">CBS 600.67</strain>
    </source>
</reference>
<dbReference type="PANTHER" id="PTHR48125:SF12">
    <property type="entry name" value="AT HOOK TRANSCRIPTION FACTOR FAMILY-RELATED"/>
    <property type="match status" value="1"/>
</dbReference>
<accession>A0ABR4HTJ9</accession>
<feature type="compositionally biased region" description="Basic and acidic residues" evidence="1">
    <location>
        <begin position="529"/>
        <end position="538"/>
    </location>
</feature>
<feature type="compositionally biased region" description="Low complexity" evidence="1">
    <location>
        <begin position="147"/>
        <end position="160"/>
    </location>
</feature>
<protein>
    <recommendedName>
        <fullName evidence="4">GPI-anchored cell surface glycoprotein</fullName>
    </recommendedName>
</protein>
<feature type="compositionally biased region" description="Polar residues" evidence="1">
    <location>
        <begin position="207"/>
        <end position="235"/>
    </location>
</feature>
<feature type="region of interest" description="Disordered" evidence="1">
    <location>
        <begin position="694"/>
        <end position="762"/>
    </location>
</feature>
<feature type="compositionally biased region" description="Polar residues" evidence="1">
    <location>
        <begin position="457"/>
        <end position="468"/>
    </location>
</feature>
<sequence>MVARASVTRELGSPAALLDLSARNSRRSSSRASQRTAPVPELSASNLTQSSYSLPPTPLTSSFDELLPSAKRRRTQRAIYSEDKTLPSKGVLESPTLRAFSEPFRTPKSRNSSKIVHNQKSAQPNTESEVNDAPSDEATAPSPTPNPATTSEQQQTIEETITPKKPPPRLTAITVKPEPDTKDTSTDSPTTMGSALSHNRKTRKSMSTRLDSAATQANGITPSKPSVSRTSTPQTSRRDRSSRLAANTGANITKPSPTIKAQSTPTAADAPQAIKTGTRATKSATPAKQPQSATPNTSTRSRRERKSTRANGQTPSLNHEAENVVSTVSPNKNNGHRRSQPSNRPSNTVTLNIGRKSLESIIAQQNSHNHETQNDIGETSHHVDDDDYHFEYDSEMYKNNFGLDGHIDAPSSPTSLSTTTSNAARASGRARKPTVRALESFESEQRYRRPRAASAKPPSTTEGTNNVKTRSKQKPAPQEPISTSTPDHQPDIKVLAKLIYELAAAAVAPDFVPAPEVQTWVKELQHKVDEQRNKKEVGPPEPTAEEAEGGEESRPTPSKPFLDNVQASDPRTDVDGWMHTGQVNPHGEEYVIVPPEYEWYRPNNTYGDKDLPLPPVRLRSMAQAEKDRVYGYPPRIGDRNLPADDQGFFLLENVPEEKAKLTVKEAARARGIYITKFMPLEEIEGLINLHENGQPAVSENLPAENTKEPSRKRRRTETTSATKLESADTQKPKRRRQETDTASPPEPSAPEPAAADPSSPEKRSLKIILTFENKRFLLEEAIANDSSTDQSKKRPHSDIEEDNTHSHDTRSPKMQRTSATTDNNTAESAQTPSTPAKATADKAEQPNATHDTPDSADQYTETTPGGRPRRRATNALMAGFQRHAEDRARRSERARLGHARKRGTPLKNVIGVHGDTVDSPIRPSMNPMNLD</sequence>
<feature type="compositionally biased region" description="Basic and acidic residues" evidence="1">
    <location>
        <begin position="790"/>
        <end position="811"/>
    </location>
</feature>
<feature type="region of interest" description="Disordered" evidence="1">
    <location>
        <begin position="1"/>
        <end position="350"/>
    </location>
</feature>
<dbReference type="EMBL" id="JBFXLS010000081">
    <property type="protein sequence ID" value="KAL2818821.1"/>
    <property type="molecule type" value="Genomic_DNA"/>
</dbReference>